<name>A0A2I0QRJ4_9BACI</name>
<reference evidence="1 2" key="1">
    <citation type="submission" date="2017-06" db="EMBL/GenBank/DDBJ databases">
        <title>the draft geome sequence of Illustriluteabacillus marina B3227.</title>
        <authorList>
            <person name="He R.-H."/>
            <person name="Du Z.-J."/>
        </authorList>
    </citation>
    <scope>NUCLEOTIDE SEQUENCE [LARGE SCALE GENOMIC DNA]</scope>
    <source>
        <strain evidence="1 2">B3227</strain>
    </source>
</reference>
<proteinExistence type="predicted"/>
<evidence type="ECO:0000313" key="2">
    <source>
        <dbReference type="Proteomes" id="UP000243524"/>
    </source>
</evidence>
<dbReference type="Proteomes" id="UP000243524">
    <property type="component" value="Unassembled WGS sequence"/>
</dbReference>
<dbReference type="RefSeq" id="WP_101332706.1">
    <property type="nucleotide sequence ID" value="NZ_PJNH01000004.1"/>
</dbReference>
<keyword evidence="2" id="KW-1185">Reference proteome</keyword>
<organism evidence="1 2">
    <name type="scientific">Halalkalibacillus sediminis</name>
    <dbReference type="NCBI Taxonomy" id="2018042"/>
    <lineage>
        <taxon>Bacteria</taxon>
        <taxon>Bacillati</taxon>
        <taxon>Bacillota</taxon>
        <taxon>Bacilli</taxon>
        <taxon>Bacillales</taxon>
        <taxon>Bacillaceae</taxon>
        <taxon>Halalkalibacillus</taxon>
    </lineage>
</organism>
<dbReference type="EMBL" id="PJNH01000004">
    <property type="protein sequence ID" value="PKR76956.1"/>
    <property type="molecule type" value="Genomic_DNA"/>
</dbReference>
<gene>
    <name evidence="1" type="ORF">CEY16_14210</name>
</gene>
<dbReference type="AlphaFoldDB" id="A0A2I0QRJ4"/>
<evidence type="ECO:0000313" key="1">
    <source>
        <dbReference type="EMBL" id="PKR76956.1"/>
    </source>
</evidence>
<comment type="caution">
    <text evidence="1">The sequence shown here is derived from an EMBL/GenBank/DDBJ whole genome shotgun (WGS) entry which is preliminary data.</text>
</comment>
<sequence length="136" mass="15065">MKNRMLFFVIASSILIILAFIAISGGFTSIGSIGNPSASDILGGNPDADIIRFDDLIYSQRDELYGRSIEDIEKGEKVGEIKKQTTTSWWFWDLYATKLSEGTPVFFEDGETSETPSILIVELEGEELIYSALIEG</sequence>
<protein>
    <submittedName>
        <fullName evidence="1">Uncharacterized protein</fullName>
    </submittedName>
</protein>
<dbReference type="OrthoDB" id="2736188at2"/>
<accession>A0A2I0QRJ4</accession>